<evidence type="ECO:0000313" key="7">
    <source>
        <dbReference type="Proteomes" id="UP000694415"/>
    </source>
</evidence>
<sequence>VTTIPHVIVYFINILTLLVPILIAIAFLTLVECKILGYIQLRKGPNIVGLCHLTTVCRCHTTIYKRTYTPFNSLYILIYHCTYPITYTSIKPMSSPTNTTPIN</sequence>
<dbReference type="Pfam" id="PF00146">
    <property type="entry name" value="NADHdh"/>
    <property type="match status" value="1"/>
</dbReference>
<dbReference type="InterPro" id="IPR001694">
    <property type="entry name" value="NADH_UbQ_OxRdtase_su1/FPO"/>
</dbReference>
<evidence type="ECO:0008006" key="8">
    <source>
        <dbReference type="Google" id="ProtNLM"/>
    </source>
</evidence>
<keyword evidence="3 5" id="KW-1133">Transmembrane helix</keyword>
<dbReference type="Ensembl" id="ENSMSIT00000022295.1">
    <property type="protein sequence ID" value="ENSMSIP00000017628.1"/>
    <property type="gene ID" value="ENSMSIG00000015042.1"/>
</dbReference>
<dbReference type="AlphaFoldDB" id="A0A8C6H8D9"/>
<organism evidence="6 7">
    <name type="scientific">Mus spicilegus</name>
    <name type="common">Mound-building mouse</name>
    <dbReference type="NCBI Taxonomy" id="10103"/>
    <lineage>
        <taxon>Eukaryota</taxon>
        <taxon>Metazoa</taxon>
        <taxon>Chordata</taxon>
        <taxon>Craniata</taxon>
        <taxon>Vertebrata</taxon>
        <taxon>Euteleostomi</taxon>
        <taxon>Mammalia</taxon>
        <taxon>Eutheria</taxon>
        <taxon>Euarchontoglires</taxon>
        <taxon>Glires</taxon>
        <taxon>Rodentia</taxon>
        <taxon>Myomorpha</taxon>
        <taxon>Muroidea</taxon>
        <taxon>Muridae</taxon>
        <taxon>Murinae</taxon>
        <taxon>Mus</taxon>
        <taxon>Mus</taxon>
    </lineage>
</organism>
<keyword evidence="4 5" id="KW-0472">Membrane</keyword>
<evidence type="ECO:0000256" key="2">
    <source>
        <dbReference type="ARBA" id="ARBA00022692"/>
    </source>
</evidence>
<proteinExistence type="predicted"/>
<dbReference type="GeneTree" id="ENSGT00980000202850"/>
<name>A0A8C6H8D9_MUSSI</name>
<evidence type="ECO:0000256" key="1">
    <source>
        <dbReference type="ARBA" id="ARBA00004141"/>
    </source>
</evidence>
<dbReference type="Proteomes" id="UP000694415">
    <property type="component" value="Unplaced"/>
</dbReference>
<evidence type="ECO:0000256" key="4">
    <source>
        <dbReference type="ARBA" id="ARBA00023136"/>
    </source>
</evidence>
<dbReference type="GO" id="GO:0016020">
    <property type="term" value="C:membrane"/>
    <property type="evidence" value="ECO:0007669"/>
    <property type="project" value="UniProtKB-SubCell"/>
</dbReference>
<accession>A0A8C6H8D9</accession>
<evidence type="ECO:0000313" key="6">
    <source>
        <dbReference type="Ensembl" id="ENSMSIP00000017628.1"/>
    </source>
</evidence>
<reference evidence="6" key="2">
    <citation type="submission" date="2025-09" db="UniProtKB">
        <authorList>
            <consortium name="Ensembl"/>
        </authorList>
    </citation>
    <scope>IDENTIFICATION</scope>
</reference>
<comment type="subcellular location">
    <subcellularLocation>
        <location evidence="1">Membrane</location>
        <topology evidence="1">Multi-pass membrane protein</topology>
    </subcellularLocation>
</comment>
<feature type="transmembrane region" description="Helical" evidence="5">
    <location>
        <begin position="6"/>
        <end position="31"/>
    </location>
</feature>
<keyword evidence="2 5" id="KW-0812">Transmembrane</keyword>
<protein>
    <recommendedName>
        <fullName evidence="8">NADH dehydrogenase subunit 1</fullName>
    </recommendedName>
</protein>
<reference evidence="6" key="1">
    <citation type="submission" date="2025-08" db="UniProtKB">
        <authorList>
            <consortium name="Ensembl"/>
        </authorList>
    </citation>
    <scope>IDENTIFICATION</scope>
</reference>
<keyword evidence="7" id="KW-1185">Reference proteome</keyword>
<evidence type="ECO:0000256" key="3">
    <source>
        <dbReference type="ARBA" id="ARBA00022989"/>
    </source>
</evidence>
<evidence type="ECO:0000256" key="5">
    <source>
        <dbReference type="SAM" id="Phobius"/>
    </source>
</evidence>